<dbReference type="Pfam" id="PF20932">
    <property type="entry name" value="Dicer_dsRBD"/>
    <property type="match status" value="1"/>
</dbReference>
<dbReference type="FunFam" id="3.30.160.20:FF:000015">
    <property type="entry name" value="endoribonuclease Dicer"/>
    <property type="match status" value="1"/>
</dbReference>
<dbReference type="CDD" id="cd00593">
    <property type="entry name" value="RIBOc"/>
    <property type="match status" value="1"/>
</dbReference>
<dbReference type="PROSITE" id="PS50142">
    <property type="entry name" value="RNASE_3_2"/>
    <property type="match status" value="1"/>
</dbReference>
<evidence type="ECO:0000256" key="5">
    <source>
        <dbReference type="PROSITE-ProRule" id="PRU00266"/>
    </source>
</evidence>
<evidence type="ECO:0000259" key="7">
    <source>
        <dbReference type="PROSITE" id="PS50142"/>
    </source>
</evidence>
<dbReference type="AlphaFoldDB" id="A0A9Q0MXT9"/>
<name>A0A9Q0MXT9_9DIPT</name>
<evidence type="ECO:0000313" key="9">
    <source>
        <dbReference type="Proteomes" id="UP001151699"/>
    </source>
</evidence>
<feature type="domain" description="RNase III" evidence="7">
    <location>
        <begin position="16"/>
        <end position="126"/>
    </location>
</feature>
<dbReference type="EMBL" id="WJQU01000003">
    <property type="protein sequence ID" value="KAJ6640016.1"/>
    <property type="molecule type" value="Genomic_DNA"/>
</dbReference>
<dbReference type="PANTHER" id="PTHR14950:SF37">
    <property type="entry name" value="ENDORIBONUCLEASE DICER"/>
    <property type="match status" value="1"/>
</dbReference>
<evidence type="ECO:0000256" key="1">
    <source>
        <dbReference type="ARBA" id="ARBA00022723"/>
    </source>
</evidence>
<dbReference type="GO" id="GO:0004525">
    <property type="term" value="F:ribonuclease III activity"/>
    <property type="evidence" value="ECO:0007669"/>
    <property type="project" value="InterPro"/>
</dbReference>
<organism evidence="8 9">
    <name type="scientific">Pseudolycoriella hygida</name>
    <dbReference type="NCBI Taxonomy" id="35572"/>
    <lineage>
        <taxon>Eukaryota</taxon>
        <taxon>Metazoa</taxon>
        <taxon>Ecdysozoa</taxon>
        <taxon>Arthropoda</taxon>
        <taxon>Hexapoda</taxon>
        <taxon>Insecta</taxon>
        <taxon>Pterygota</taxon>
        <taxon>Neoptera</taxon>
        <taxon>Endopterygota</taxon>
        <taxon>Diptera</taxon>
        <taxon>Nematocera</taxon>
        <taxon>Sciaroidea</taxon>
        <taxon>Sciaridae</taxon>
        <taxon>Pseudolycoriella</taxon>
    </lineage>
</organism>
<evidence type="ECO:0000256" key="3">
    <source>
        <dbReference type="ARBA" id="ARBA00022842"/>
    </source>
</evidence>
<dbReference type="Gene3D" id="1.10.1520.10">
    <property type="entry name" value="Ribonuclease III domain"/>
    <property type="match status" value="1"/>
</dbReference>
<dbReference type="GO" id="GO:0006309">
    <property type="term" value="P:apoptotic DNA fragmentation"/>
    <property type="evidence" value="ECO:0007669"/>
    <property type="project" value="TreeGrafter"/>
</dbReference>
<dbReference type="InterPro" id="IPR036389">
    <property type="entry name" value="RNase_III_sf"/>
</dbReference>
<dbReference type="SUPFAM" id="SSF54768">
    <property type="entry name" value="dsRNA-binding domain-like"/>
    <property type="match status" value="1"/>
</dbReference>
<sequence>MKLKPQLPHSTITTKNYLITRHLYEDPRQHSPGALTDLRSALVNNTIFASLAVRHGFHKYFKHLSPGLNDVIDRFVRIQHENGHSISEEFYLISEEECDEAEDVEVPKALGDVFESVAGAIFLDSNMSLDTVWKVYSNMMRPEIDQFSNSVPKSPIRELLELEPETAKFSKPEKLADGRRVRVTVEVFGKGTYRGIGRNYRIAKCTAAKCALRQLKKHGLISKKH</sequence>
<dbReference type="PROSITE" id="PS50137">
    <property type="entry name" value="DS_RBD"/>
    <property type="match status" value="1"/>
</dbReference>
<dbReference type="GO" id="GO:0031054">
    <property type="term" value="P:pre-miRNA processing"/>
    <property type="evidence" value="ECO:0007669"/>
    <property type="project" value="InterPro"/>
</dbReference>
<keyword evidence="4 5" id="KW-0694">RNA-binding</keyword>
<keyword evidence="1" id="KW-0479">Metal-binding</keyword>
<dbReference type="Gene3D" id="3.30.160.20">
    <property type="match status" value="1"/>
</dbReference>
<evidence type="ECO:0000259" key="6">
    <source>
        <dbReference type="PROSITE" id="PS50137"/>
    </source>
</evidence>
<dbReference type="GO" id="GO:0005634">
    <property type="term" value="C:nucleus"/>
    <property type="evidence" value="ECO:0007669"/>
    <property type="project" value="TreeGrafter"/>
</dbReference>
<dbReference type="InterPro" id="IPR044441">
    <property type="entry name" value="DICER_DSRM"/>
</dbReference>
<dbReference type="Proteomes" id="UP001151699">
    <property type="component" value="Chromosome X"/>
</dbReference>
<dbReference type="InterPro" id="IPR000999">
    <property type="entry name" value="RNase_III_dom"/>
</dbReference>
<accession>A0A9Q0MXT9</accession>
<dbReference type="GO" id="GO:0004530">
    <property type="term" value="F:deoxyribonuclease I activity"/>
    <property type="evidence" value="ECO:0007669"/>
    <property type="project" value="TreeGrafter"/>
</dbReference>
<evidence type="ECO:0000313" key="8">
    <source>
        <dbReference type="EMBL" id="KAJ6640016.1"/>
    </source>
</evidence>
<dbReference type="GO" id="GO:0005737">
    <property type="term" value="C:cytoplasm"/>
    <property type="evidence" value="ECO:0007669"/>
    <property type="project" value="TreeGrafter"/>
</dbReference>
<keyword evidence="3" id="KW-0460">Magnesium</keyword>
<dbReference type="SUPFAM" id="SSF69065">
    <property type="entry name" value="RNase III domain-like"/>
    <property type="match status" value="1"/>
</dbReference>
<feature type="domain" description="DRBM" evidence="6">
    <location>
        <begin position="151"/>
        <end position="217"/>
    </location>
</feature>
<dbReference type="GO" id="GO:0070578">
    <property type="term" value="C:RISC-loading complex"/>
    <property type="evidence" value="ECO:0007669"/>
    <property type="project" value="TreeGrafter"/>
</dbReference>
<dbReference type="OrthoDB" id="2392202at2759"/>
<dbReference type="SMART" id="SM00535">
    <property type="entry name" value="RIBOc"/>
    <property type="match status" value="1"/>
</dbReference>
<protein>
    <submittedName>
        <fullName evidence="8">Endoribonuclease Dcr-1</fullName>
    </submittedName>
</protein>
<gene>
    <name evidence="8" type="primary">Dcr-1_1</name>
    <name evidence="8" type="ORF">Bhyg_12765</name>
</gene>
<dbReference type="FunFam" id="1.10.1520.10:FF:000005">
    <property type="entry name" value="Putative endoribonuclease dicer"/>
    <property type="match status" value="1"/>
</dbReference>
<dbReference type="GO" id="GO:0003723">
    <property type="term" value="F:RNA binding"/>
    <property type="evidence" value="ECO:0007669"/>
    <property type="project" value="UniProtKB-UniRule"/>
</dbReference>
<dbReference type="Pfam" id="PF00636">
    <property type="entry name" value="Ribonuclease_3"/>
    <property type="match status" value="1"/>
</dbReference>
<proteinExistence type="predicted"/>
<comment type="caution">
    <text evidence="8">The sequence shown here is derived from an EMBL/GenBank/DDBJ whole genome shotgun (WGS) entry which is preliminary data.</text>
</comment>
<dbReference type="InterPro" id="IPR014720">
    <property type="entry name" value="dsRBD_dom"/>
</dbReference>
<evidence type="ECO:0000256" key="4">
    <source>
        <dbReference type="ARBA" id="ARBA00022884"/>
    </source>
</evidence>
<keyword evidence="2" id="KW-0378">Hydrolase</keyword>
<dbReference type="CDD" id="cd10843">
    <property type="entry name" value="DSRM_DICER"/>
    <property type="match status" value="1"/>
</dbReference>
<evidence type="ECO:0000256" key="2">
    <source>
        <dbReference type="ARBA" id="ARBA00022801"/>
    </source>
</evidence>
<dbReference type="PANTHER" id="PTHR14950">
    <property type="entry name" value="DICER-RELATED"/>
    <property type="match status" value="1"/>
</dbReference>
<dbReference type="GO" id="GO:0046872">
    <property type="term" value="F:metal ion binding"/>
    <property type="evidence" value="ECO:0007669"/>
    <property type="project" value="UniProtKB-KW"/>
</dbReference>
<dbReference type="GO" id="GO:0030422">
    <property type="term" value="P:siRNA processing"/>
    <property type="evidence" value="ECO:0007669"/>
    <property type="project" value="InterPro"/>
</dbReference>
<keyword evidence="9" id="KW-1185">Reference proteome</keyword>
<dbReference type="SMART" id="SM00358">
    <property type="entry name" value="DSRM"/>
    <property type="match status" value="1"/>
</dbReference>
<reference evidence="8" key="1">
    <citation type="submission" date="2022-07" db="EMBL/GenBank/DDBJ databases">
        <authorList>
            <person name="Trinca V."/>
            <person name="Uliana J.V.C."/>
            <person name="Torres T.T."/>
            <person name="Ward R.J."/>
            <person name="Monesi N."/>
        </authorList>
    </citation>
    <scope>NUCLEOTIDE SEQUENCE</scope>
    <source>
        <strain evidence="8">HSMRA1968</strain>
        <tissue evidence="8">Whole embryos</tissue>
    </source>
</reference>